<feature type="transmembrane region" description="Helical" evidence="10">
    <location>
        <begin position="188"/>
        <end position="208"/>
    </location>
</feature>
<name>A0A8H7SHB4_9FUNG</name>
<keyword evidence="14" id="KW-1185">Reference proteome</keyword>
<comment type="subcellular location">
    <subcellularLocation>
        <location evidence="1">Membrane</location>
        <topology evidence="1">Multi-pass membrane protein</topology>
    </subcellularLocation>
</comment>
<feature type="compositionally biased region" description="Low complexity" evidence="11">
    <location>
        <begin position="537"/>
        <end position="548"/>
    </location>
</feature>
<reference evidence="13 14" key="1">
    <citation type="submission" date="2020-12" db="EMBL/GenBank/DDBJ databases">
        <title>Metabolic potential, ecology and presence of endohyphal bacteria is reflected in genomic diversity of Mucoromycotina.</title>
        <authorList>
            <person name="Muszewska A."/>
            <person name="Okrasinska A."/>
            <person name="Steczkiewicz K."/>
            <person name="Drgas O."/>
            <person name="Orlowska M."/>
            <person name="Perlinska-Lenart U."/>
            <person name="Aleksandrzak-Piekarczyk T."/>
            <person name="Szatraj K."/>
            <person name="Zielenkiewicz U."/>
            <person name="Pilsyk S."/>
            <person name="Malc E."/>
            <person name="Mieczkowski P."/>
            <person name="Kruszewska J.S."/>
            <person name="Biernat P."/>
            <person name="Pawlowska J."/>
        </authorList>
    </citation>
    <scope>NUCLEOTIDE SEQUENCE [LARGE SCALE GENOMIC DNA]</scope>
    <source>
        <strain evidence="13 14">CBS 142.35</strain>
    </source>
</reference>
<dbReference type="EMBL" id="JAEPRB010000002">
    <property type="protein sequence ID" value="KAG2228103.1"/>
    <property type="molecule type" value="Genomic_DNA"/>
</dbReference>
<evidence type="ECO:0000313" key="13">
    <source>
        <dbReference type="EMBL" id="KAG2228103.1"/>
    </source>
</evidence>
<evidence type="ECO:0000256" key="3">
    <source>
        <dbReference type="ARBA" id="ARBA00022692"/>
    </source>
</evidence>
<evidence type="ECO:0000256" key="8">
    <source>
        <dbReference type="ARBA" id="ARBA00023315"/>
    </source>
</evidence>
<evidence type="ECO:0000256" key="7">
    <source>
        <dbReference type="ARBA" id="ARBA00023288"/>
    </source>
</evidence>
<sequence>MILRIPFTRSAYSENKNPPWEQNEWFRSHGYELPLDSYLLLQWIAGVIVDVGFFGFMYYFINDEPISDVTNTLVKAWNPVQDSTQIIEWPWATRSVKVLSILTSFIPTEEPIVTTQRHEVPRSKTYVRRYGIAVVDSSSGVCGICRIKVPRSTRHCKLCNKCIAGMDHHCRWLNCCIGQRNYRMFMILIIYTFVALVWYSSVAIYTLWSSAYQTNRFAGQAWELLHSNYALKAESEEADTSISRSYYLSIAITVLLAILSLIGTIAMLRLLCFHIRLACMNTTTVEYINRTSHYRSLYDDTDDEENCSDDYYDEFSGPDSELEYEIDDDDDDNDMWNPLPTISTTTATSAATNKTAAMLISTGGGQYIVRSLRLLRKVGRPWRRLVRRYLPGYNRYHQLHKRRGRRRHDNNPFQGMNLLWRGLSFALCRDISTTAKRKRSRRCRPLATSVRHHNVHMEELLATQTIRPTLTLDSDEDGGPNYDDDMGLDMSILDEKISSSSSSSSSSPSSPMNKRHSKSNKAARILDITDEEAVRYQQSHQDQRIQQQQEEEEEHMEKADDVV</sequence>
<comment type="similarity">
    <text evidence="10">Belongs to the DHHC palmitoyltransferase family.</text>
</comment>
<dbReference type="PANTHER" id="PTHR22883:SF203">
    <property type="entry name" value="PALMITOYLTRANSFERASE"/>
    <property type="match status" value="1"/>
</dbReference>
<comment type="domain">
    <text evidence="10">The DHHC domain is required for palmitoyltransferase activity.</text>
</comment>
<feature type="compositionally biased region" description="Acidic residues" evidence="11">
    <location>
        <begin position="473"/>
        <end position="487"/>
    </location>
</feature>
<dbReference type="AlphaFoldDB" id="A0A8H7SHB4"/>
<dbReference type="Proteomes" id="UP000646827">
    <property type="component" value="Unassembled WGS sequence"/>
</dbReference>
<dbReference type="PANTHER" id="PTHR22883">
    <property type="entry name" value="ZINC FINGER DHHC DOMAIN CONTAINING PROTEIN"/>
    <property type="match status" value="1"/>
</dbReference>
<comment type="caution">
    <text evidence="13">The sequence shown here is derived from an EMBL/GenBank/DDBJ whole genome shotgun (WGS) entry which is preliminary data.</text>
</comment>
<dbReference type="GO" id="GO:0005783">
    <property type="term" value="C:endoplasmic reticulum"/>
    <property type="evidence" value="ECO:0007669"/>
    <property type="project" value="TreeGrafter"/>
</dbReference>
<feature type="compositionally biased region" description="Low complexity" evidence="11">
    <location>
        <begin position="498"/>
        <end position="511"/>
    </location>
</feature>
<dbReference type="OrthoDB" id="9909019at2759"/>
<dbReference type="InterPro" id="IPR039859">
    <property type="entry name" value="PFA4/ZDH16/20/ERF2-like"/>
</dbReference>
<dbReference type="GO" id="GO:0006612">
    <property type="term" value="P:protein targeting to membrane"/>
    <property type="evidence" value="ECO:0007669"/>
    <property type="project" value="TreeGrafter"/>
</dbReference>
<comment type="catalytic activity">
    <reaction evidence="9 10">
        <text>L-cysteinyl-[protein] + hexadecanoyl-CoA = S-hexadecanoyl-L-cysteinyl-[protein] + CoA</text>
        <dbReference type="Rhea" id="RHEA:36683"/>
        <dbReference type="Rhea" id="RHEA-COMP:10131"/>
        <dbReference type="Rhea" id="RHEA-COMP:11032"/>
        <dbReference type="ChEBI" id="CHEBI:29950"/>
        <dbReference type="ChEBI" id="CHEBI:57287"/>
        <dbReference type="ChEBI" id="CHEBI:57379"/>
        <dbReference type="ChEBI" id="CHEBI:74151"/>
        <dbReference type="EC" id="2.3.1.225"/>
    </reaction>
</comment>
<gene>
    <name evidence="13" type="ORF">INT45_009149</name>
</gene>
<keyword evidence="7" id="KW-0449">Lipoprotein</keyword>
<evidence type="ECO:0000313" key="14">
    <source>
        <dbReference type="Proteomes" id="UP000646827"/>
    </source>
</evidence>
<feature type="transmembrane region" description="Helical" evidence="10">
    <location>
        <begin position="40"/>
        <end position="61"/>
    </location>
</feature>
<feature type="region of interest" description="Disordered" evidence="11">
    <location>
        <begin position="467"/>
        <end position="563"/>
    </location>
</feature>
<organism evidence="13 14">
    <name type="scientific">Circinella minor</name>
    <dbReference type="NCBI Taxonomy" id="1195481"/>
    <lineage>
        <taxon>Eukaryota</taxon>
        <taxon>Fungi</taxon>
        <taxon>Fungi incertae sedis</taxon>
        <taxon>Mucoromycota</taxon>
        <taxon>Mucoromycotina</taxon>
        <taxon>Mucoromycetes</taxon>
        <taxon>Mucorales</taxon>
        <taxon>Lichtheimiaceae</taxon>
        <taxon>Circinella</taxon>
    </lineage>
</organism>
<keyword evidence="2 10" id="KW-0808">Transferase</keyword>
<evidence type="ECO:0000259" key="12">
    <source>
        <dbReference type="Pfam" id="PF01529"/>
    </source>
</evidence>
<keyword evidence="4 10" id="KW-1133">Transmembrane helix</keyword>
<keyword evidence="5 10" id="KW-0472">Membrane</keyword>
<evidence type="ECO:0000256" key="4">
    <source>
        <dbReference type="ARBA" id="ARBA00022989"/>
    </source>
</evidence>
<feature type="transmembrane region" description="Helical" evidence="10">
    <location>
        <begin position="246"/>
        <end position="271"/>
    </location>
</feature>
<dbReference type="InterPro" id="IPR001594">
    <property type="entry name" value="Palmitoyltrfase_DHHC"/>
</dbReference>
<keyword evidence="3 10" id="KW-0812">Transmembrane</keyword>
<dbReference type="GO" id="GO:0005794">
    <property type="term" value="C:Golgi apparatus"/>
    <property type="evidence" value="ECO:0007669"/>
    <property type="project" value="TreeGrafter"/>
</dbReference>
<accession>A0A8H7SHB4</accession>
<dbReference type="PROSITE" id="PS50216">
    <property type="entry name" value="DHHC"/>
    <property type="match status" value="1"/>
</dbReference>
<evidence type="ECO:0000256" key="1">
    <source>
        <dbReference type="ARBA" id="ARBA00004141"/>
    </source>
</evidence>
<dbReference type="Pfam" id="PF01529">
    <property type="entry name" value="DHHC"/>
    <property type="match status" value="1"/>
</dbReference>
<evidence type="ECO:0000256" key="5">
    <source>
        <dbReference type="ARBA" id="ARBA00023136"/>
    </source>
</evidence>
<evidence type="ECO:0000256" key="10">
    <source>
        <dbReference type="RuleBase" id="RU079119"/>
    </source>
</evidence>
<proteinExistence type="inferred from homology"/>
<evidence type="ECO:0000256" key="6">
    <source>
        <dbReference type="ARBA" id="ARBA00023139"/>
    </source>
</evidence>
<dbReference type="GO" id="GO:0019706">
    <property type="term" value="F:protein-cysteine S-palmitoyltransferase activity"/>
    <property type="evidence" value="ECO:0007669"/>
    <property type="project" value="UniProtKB-EC"/>
</dbReference>
<keyword evidence="8 10" id="KW-0012">Acyltransferase</keyword>
<evidence type="ECO:0000256" key="11">
    <source>
        <dbReference type="SAM" id="MobiDB-lite"/>
    </source>
</evidence>
<keyword evidence="6" id="KW-0564">Palmitate</keyword>
<evidence type="ECO:0000256" key="2">
    <source>
        <dbReference type="ARBA" id="ARBA00022679"/>
    </source>
</evidence>
<protein>
    <recommendedName>
        <fullName evidence="10">Palmitoyltransferase</fullName>
        <ecNumber evidence="10">2.3.1.225</ecNumber>
    </recommendedName>
</protein>
<dbReference type="GO" id="GO:0016020">
    <property type="term" value="C:membrane"/>
    <property type="evidence" value="ECO:0007669"/>
    <property type="project" value="UniProtKB-SubCell"/>
</dbReference>
<dbReference type="EC" id="2.3.1.225" evidence="10"/>
<evidence type="ECO:0000256" key="9">
    <source>
        <dbReference type="ARBA" id="ARBA00048048"/>
    </source>
</evidence>
<feature type="domain" description="Palmitoyltransferase DHHC" evidence="12">
    <location>
        <begin position="140"/>
        <end position="290"/>
    </location>
</feature>